<reference evidence="3" key="1">
    <citation type="journal article" date="2010" name="Nat. Biotechnol.">
        <title>Draft genome sequence of the oilseed species Ricinus communis.</title>
        <authorList>
            <person name="Chan A.P."/>
            <person name="Crabtree J."/>
            <person name="Zhao Q."/>
            <person name="Lorenzi H."/>
            <person name="Orvis J."/>
            <person name="Puiu D."/>
            <person name="Melake-Berhan A."/>
            <person name="Jones K.M."/>
            <person name="Redman J."/>
            <person name="Chen G."/>
            <person name="Cahoon E.B."/>
            <person name="Gedil M."/>
            <person name="Stanke M."/>
            <person name="Haas B.J."/>
            <person name="Wortman J.R."/>
            <person name="Fraser-Liggett C.M."/>
            <person name="Ravel J."/>
            <person name="Rabinowicz P.D."/>
        </authorList>
    </citation>
    <scope>NUCLEOTIDE SEQUENCE [LARGE SCALE GENOMIC DNA]</scope>
    <source>
        <strain evidence="3">cv. Hale</strain>
    </source>
</reference>
<evidence type="ECO:0000313" key="2">
    <source>
        <dbReference type="EMBL" id="EEF25798.1"/>
    </source>
</evidence>
<evidence type="ECO:0000313" key="3">
    <source>
        <dbReference type="Proteomes" id="UP000008311"/>
    </source>
</evidence>
<gene>
    <name evidence="2" type="ORF">RCOM_1933990</name>
</gene>
<proteinExistence type="predicted"/>
<organism evidence="2 3">
    <name type="scientific">Ricinus communis</name>
    <name type="common">Castor bean</name>
    <dbReference type="NCBI Taxonomy" id="3988"/>
    <lineage>
        <taxon>Eukaryota</taxon>
        <taxon>Viridiplantae</taxon>
        <taxon>Streptophyta</taxon>
        <taxon>Embryophyta</taxon>
        <taxon>Tracheophyta</taxon>
        <taxon>Spermatophyta</taxon>
        <taxon>Magnoliopsida</taxon>
        <taxon>eudicotyledons</taxon>
        <taxon>Gunneridae</taxon>
        <taxon>Pentapetalae</taxon>
        <taxon>rosids</taxon>
        <taxon>fabids</taxon>
        <taxon>Malpighiales</taxon>
        <taxon>Euphorbiaceae</taxon>
        <taxon>Acalyphoideae</taxon>
        <taxon>Acalypheae</taxon>
        <taxon>Ricinus</taxon>
    </lineage>
</organism>
<dbReference type="InParanoid" id="B9TEB6"/>
<sequence length="422" mass="46039">RCFSSANEENNHAREYCPGSRGRPQFLLRLARPDRRHPAGSTVVDLPLARQHPARRHQNHARRSGFLPAGAGGVHASPGQSARGRRGGPEIQTVLHRTGAFRDRADGQHPEGRSGHLGGAGHGHREDFRSAGQTRDAGTVQARRRLAAIPAPRGKLVRQRDAADVRRLQAQAAADLFPAVAAAGDLPEHRQHPPVPHAVAASGAGRAHQRRTGRTGPGHGRRADGAADRLGKVPARAGIGVPAAGFRLAGDCLHDAVRRAILVRHAAARGADARHRRQTGRVCRAAAGAGGLAARRPVRVHEHARNRDVRHALRPFVVRPEPARLGQLVGVDADLAARIISGERDHQRVRERPGLAAEVAQLAHLQAHFLVHLAVYRLLDRFARLQETGQRGETPGWRIHMHRHQVGIVFTDQHHHRWRNAR</sequence>
<feature type="non-terminal residue" evidence="2">
    <location>
        <position position="1"/>
    </location>
</feature>
<dbReference type="EMBL" id="EQ978901">
    <property type="protein sequence ID" value="EEF25798.1"/>
    <property type="molecule type" value="Genomic_DNA"/>
</dbReference>
<feature type="region of interest" description="Disordered" evidence="1">
    <location>
        <begin position="99"/>
        <end position="140"/>
    </location>
</feature>
<feature type="non-terminal residue" evidence="2">
    <location>
        <position position="422"/>
    </location>
</feature>
<feature type="compositionally biased region" description="Basic residues" evidence="1">
    <location>
        <begin position="52"/>
        <end position="63"/>
    </location>
</feature>
<feature type="region of interest" description="Disordered" evidence="1">
    <location>
        <begin position="1"/>
        <end position="87"/>
    </location>
</feature>
<dbReference type="AlphaFoldDB" id="B9TEB6"/>
<feature type="region of interest" description="Disordered" evidence="1">
    <location>
        <begin position="186"/>
        <end position="229"/>
    </location>
</feature>
<keyword evidence="3" id="KW-1185">Reference proteome</keyword>
<protein>
    <submittedName>
        <fullName evidence="2">Uncharacterized protein</fullName>
    </submittedName>
</protein>
<accession>B9TEB6</accession>
<name>B9TEB6_RICCO</name>
<feature type="compositionally biased region" description="Basic and acidic residues" evidence="1">
    <location>
        <begin position="100"/>
        <end position="114"/>
    </location>
</feature>
<evidence type="ECO:0000256" key="1">
    <source>
        <dbReference type="SAM" id="MobiDB-lite"/>
    </source>
</evidence>
<dbReference type="Proteomes" id="UP000008311">
    <property type="component" value="Unassembled WGS sequence"/>
</dbReference>